<sequence length="70" mass="7673">MPSPPRMQGLQNDLLRTASDLDLLSEALDGHARYLRHSIHKADAPVLDEHAQGLRDSAGNMRELASTITP</sequence>
<organism evidence="1 2">
    <name type="scientific">Pseudomonas fakonensis</name>
    <dbReference type="NCBI Taxonomy" id="2842355"/>
    <lineage>
        <taxon>Bacteria</taxon>
        <taxon>Pseudomonadati</taxon>
        <taxon>Pseudomonadota</taxon>
        <taxon>Gammaproteobacteria</taxon>
        <taxon>Pseudomonadales</taxon>
        <taxon>Pseudomonadaceae</taxon>
        <taxon>Pseudomonas</taxon>
    </lineage>
</organism>
<reference evidence="1" key="1">
    <citation type="journal article" date="2021" name="Microorganisms">
        <title>The Ever-Expanding Pseudomonas Genus: Description of 43 New Species and Partition of the Pseudomonas putida Group.</title>
        <authorList>
            <person name="Girard L."/>
            <person name="Lood C."/>
            <person name="Hofte M."/>
            <person name="Vandamme P."/>
            <person name="Rokni-Zadeh H."/>
            <person name="van Noort V."/>
            <person name="Lavigne R."/>
            <person name="De Mot R."/>
        </authorList>
    </citation>
    <scope>NUCLEOTIDE SEQUENCE</scope>
    <source>
        <strain evidence="1">COW40</strain>
    </source>
</reference>
<name>A0ABX8NCM8_9PSED</name>
<evidence type="ECO:0000313" key="1">
    <source>
        <dbReference type="EMBL" id="QXH53635.1"/>
    </source>
</evidence>
<evidence type="ECO:0000313" key="2">
    <source>
        <dbReference type="Proteomes" id="UP001046350"/>
    </source>
</evidence>
<dbReference type="EMBL" id="CP077076">
    <property type="protein sequence ID" value="QXH53635.1"/>
    <property type="molecule type" value="Genomic_DNA"/>
</dbReference>
<dbReference type="RefSeq" id="WP_217843032.1">
    <property type="nucleotide sequence ID" value="NZ_CP077076.1"/>
</dbReference>
<gene>
    <name evidence="1" type="ORF">KSS94_11170</name>
</gene>
<proteinExistence type="predicted"/>
<dbReference type="Proteomes" id="UP001046350">
    <property type="component" value="Chromosome"/>
</dbReference>
<accession>A0ABX8NCM8</accession>
<keyword evidence="2" id="KW-1185">Reference proteome</keyword>
<protein>
    <submittedName>
        <fullName evidence="1">Uncharacterized protein</fullName>
    </submittedName>
</protein>